<dbReference type="Gene3D" id="1.10.10.10">
    <property type="entry name" value="Winged helix-like DNA-binding domain superfamily/Winged helix DNA-binding domain"/>
    <property type="match status" value="1"/>
</dbReference>
<comment type="caution">
    <text evidence="5">The sequence shown here is derived from an EMBL/GenBank/DDBJ whole genome shotgun (WGS) entry which is preliminary data.</text>
</comment>
<organism evidence="5 6">
    <name type="scientific">Mycobacterium pinniadriaticum</name>
    <dbReference type="NCBI Taxonomy" id="2994102"/>
    <lineage>
        <taxon>Bacteria</taxon>
        <taxon>Bacillati</taxon>
        <taxon>Actinomycetota</taxon>
        <taxon>Actinomycetes</taxon>
        <taxon>Mycobacteriales</taxon>
        <taxon>Mycobacteriaceae</taxon>
        <taxon>Mycobacterium</taxon>
    </lineage>
</organism>
<dbReference type="Pfam" id="PF03965">
    <property type="entry name" value="Penicillinase_R"/>
    <property type="match status" value="1"/>
</dbReference>
<sequence>MRRQPGSLEDAIIAVLGRHPAMSVAAVRAELGGDLAHTTVMTALVRLTDKQLVTRTKTGRAYRYSLAVPAGELPALRTAIKMRDELHRRLAPDRADVLANFVAALDPADEAALRRLLSDDDASAS</sequence>
<gene>
    <name evidence="5" type="ORF">ORI27_12540</name>
</gene>
<comment type="similarity">
    <text evidence="1">Belongs to the BlaI transcriptional regulatory family.</text>
</comment>
<evidence type="ECO:0000256" key="4">
    <source>
        <dbReference type="ARBA" id="ARBA00023163"/>
    </source>
</evidence>
<dbReference type="InterPro" id="IPR005650">
    <property type="entry name" value="BlaI_family"/>
</dbReference>
<keyword evidence="6" id="KW-1185">Reference proteome</keyword>
<dbReference type="InterPro" id="IPR036390">
    <property type="entry name" value="WH_DNA-bd_sf"/>
</dbReference>
<dbReference type="EMBL" id="JAPJDO010000009">
    <property type="protein sequence ID" value="MCX2937531.1"/>
    <property type="molecule type" value="Genomic_DNA"/>
</dbReference>
<evidence type="ECO:0000313" key="6">
    <source>
        <dbReference type="Proteomes" id="UP001300745"/>
    </source>
</evidence>
<evidence type="ECO:0000313" key="5">
    <source>
        <dbReference type="EMBL" id="MCX2937531.1"/>
    </source>
</evidence>
<evidence type="ECO:0000256" key="2">
    <source>
        <dbReference type="ARBA" id="ARBA00023015"/>
    </source>
</evidence>
<evidence type="ECO:0000256" key="3">
    <source>
        <dbReference type="ARBA" id="ARBA00023125"/>
    </source>
</evidence>
<evidence type="ECO:0000256" key="1">
    <source>
        <dbReference type="ARBA" id="ARBA00011046"/>
    </source>
</evidence>
<keyword evidence="2" id="KW-0805">Transcription regulation</keyword>
<dbReference type="SUPFAM" id="SSF46785">
    <property type="entry name" value="Winged helix' DNA-binding domain"/>
    <property type="match status" value="1"/>
</dbReference>
<keyword evidence="3" id="KW-0238">DNA-binding</keyword>
<dbReference type="InterPro" id="IPR036388">
    <property type="entry name" value="WH-like_DNA-bd_sf"/>
</dbReference>
<protein>
    <submittedName>
        <fullName evidence="5">BlaI/MecI/CopY family transcriptional regulator</fullName>
    </submittedName>
</protein>
<dbReference type="Proteomes" id="UP001300745">
    <property type="component" value="Unassembled WGS sequence"/>
</dbReference>
<keyword evidence="4" id="KW-0804">Transcription</keyword>
<proteinExistence type="inferred from homology"/>
<accession>A0ABT3SDD9</accession>
<dbReference type="RefSeq" id="WP_265997298.1">
    <property type="nucleotide sequence ID" value="NZ_JAPJDN010000009.1"/>
</dbReference>
<name>A0ABT3SDD9_9MYCO</name>
<reference evidence="5 6" key="1">
    <citation type="submission" date="2022-11" db="EMBL/GenBank/DDBJ databases">
        <title>Mycobacterium sp. nov.</title>
        <authorList>
            <person name="Papic B."/>
            <person name="Spicic S."/>
            <person name="Duvnjak S."/>
        </authorList>
    </citation>
    <scope>NUCLEOTIDE SEQUENCE [LARGE SCALE GENOMIC DNA]</scope>
    <source>
        <strain evidence="5 6">CVI_P4</strain>
    </source>
</reference>